<dbReference type="RefSeq" id="WP_085051627.1">
    <property type="nucleotide sequence ID" value="NZ_LNQR01000033.1"/>
</dbReference>
<sequence>MNKCDEHSDENGQAWETVLSSICRLQGVLPEAVLVGGTASALYAGHRLSYDHDHVLPDLRERFDTVLSELEAVSGWETARVKRPVLILGSLDGVETGVRQLRRARPLETTIMCVGRHEVVLPVLPEVLRIKAFLCLQRNATRDYLDLAALTAHMGLEAACEALLSMDELYPQKGSDAWVVRTQLIMQLASPPPYDLDTLNLSEYKGVRPPFDSWGYVAEMCGRLSDCLLNACEKALGQSKELKIHETPPLES</sequence>
<evidence type="ECO:0000313" key="2">
    <source>
        <dbReference type="Proteomes" id="UP000060487"/>
    </source>
</evidence>
<accession>A0ABR5SH86</accession>
<proteinExistence type="predicted"/>
<evidence type="ECO:0008006" key="3">
    <source>
        <dbReference type="Google" id="ProtNLM"/>
    </source>
</evidence>
<protein>
    <recommendedName>
        <fullName evidence="3">Protein containing DUF1814</fullName>
    </recommendedName>
</protein>
<dbReference type="EMBL" id="LNQR01000033">
    <property type="protein sequence ID" value="KWT91041.1"/>
    <property type="molecule type" value="Genomic_DNA"/>
</dbReference>
<comment type="caution">
    <text evidence="1">The sequence shown here is derived from an EMBL/GenBank/DDBJ whole genome shotgun (WGS) entry which is preliminary data.</text>
</comment>
<organism evidence="1 2">
    <name type="scientific">Candidatus Magnetominusculus xianensis</name>
    <dbReference type="NCBI Taxonomy" id="1748249"/>
    <lineage>
        <taxon>Bacteria</taxon>
        <taxon>Pseudomonadati</taxon>
        <taxon>Nitrospirota</taxon>
        <taxon>Nitrospiria</taxon>
        <taxon>Nitrospirales</taxon>
        <taxon>Nitrospiraceae</taxon>
        <taxon>Candidatus Magnetominusculus</taxon>
    </lineage>
</organism>
<keyword evidence="2" id="KW-1185">Reference proteome</keyword>
<name>A0ABR5SH86_9BACT</name>
<gene>
    <name evidence="1" type="ORF">ASN18_0988</name>
</gene>
<reference evidence="1 2" key="1">
    <citation type="submission" date="2015-11" db="EMBL/GenBank/DDBJ databases">
        <authorList>
            <person name="Lin W."/>
        </authorList>
    </citation>
    <scope>NUCLEOTIDE SEQUENCE [LARGE SCALE GENOMIC DNA]</scope>
    <source>
        <strain evidence="1 2">HCH-1</strain>
    </source>
</reference>
<evidence type="ECO:0000313" key="1">
    <source>
        <dbReference type="EMBL" id="KWT91041.1"/>
    </source>
</evidence>
<dbReference type="Proteomes" id="UP000060487">
    <property type="component" value="Unassembled WGS sequence"/>
</dbReference>